<evidence type="ECO:0000313" key="3">
    <source>
        <dbReference type="EMBL" id="RDZ14688.1"/>
    </source>
</evidence>
<dbReference type="RefSeq" id="WP_116074386.1">
    <property type="nucleotide sequence ID" value="NZ_CP085431.1"/>
</dbReference>
<comment type="caution">
    <text evidence="3">The sequence shown here is derived from an EMBL/GenBank/DDBJ whole genome shotgun (WGS) entry which is preliminary data.</text>
</comment>
<keyword evidence="3" id="KW-0808">Transferase</keyword>
<protein>
    <submittedName>
        <fullName evidence="3">Glycosyltransferase family 4 protein</fullName>
    </submittedName>
</protein>
<organism evidence="3 4">
    <name type="scientific">Priestia megaterium</name>
    <name type="common">Bacillus megaterium</name>
    <dbReference type="NCBI Taxonomy" id="1404"/>
    <lineage>
        <taxon>Bacteria</taxon>
        <taxon>Bacillati</taxon>
        <taxon>Bacillota</taxon>
        <taxon>Bacilli</taxon>
        <taxon>Bacillales</taxon>
        <taxon>Bacillaceae</taxon>
        <taxon>Priestia</taxon>
    </lineage>
</organism>
<reference evidence="3 4" key="1">
    <citation type="journal article" date="2018" name="Appl. Environ. Microbiol.">
        <title>Antimicrobial susceptibility testing and tentative epidemiological cut-off values of five Bacillus species relevant for use as animal feed additives or for plant protection.</title>
        <authorList>
            <person name="Agerso Y."/>
            <person name="Stuer-Lauridsen B."/>
            <person name="Bjerre K."/>
            <person name="Jensen M.G."/>
            <person name="Johansen E."/>
            <person name="Bennedsen M."/>
            <person name="Brockmann E."/>
            <person name="Nielsen B."/>
        </authorList>
    </citation>
    <scope>NUCLEOTIDE SEQUENCE [LARGE SCALE GENOMIC DNA]</scope>
    <source>
        <strain evidence="3 4">CHCC20162</strain>
    </source>
</reference>
<feature type="domain" description="Glycosyltransferase subfamily 4-like N-terminal" evidence="2">
    <location>
        <begin position="14"/>
        <end position="168"/>
    </location>
</feature>
<dbReference type="InterPro" id="IPR028098">
    <property type="entry name" value="Glyco_trans_4-like_N"/>
</dbReference>
<dbReference type="Proteomes" id="UP000256519">
    <property type="component" value="Unassembled WGS sequence"/>
</dbReference>
<dbReference type="AlphaFoldDB" id="A0A3D8X2F8"/>
<name>A0A3D8X2F8_PRIMG</name>
<proteinExistence type="predicted"/>
<sequence length="361" mass="41400">MKKIMFVIGVLSNGGAERVISTLSKEMSNQGYEVSIVTIFGDNNNYVDDKRIKLYPIKQSYRNKVLRGLTIVRKTRRLIKKKNPDMIVSFDATINIYTILSCMGIKNKLVVSERNDPYQNPTNKQVRKARDILYRFCNGFVFQTEDAKKYFMPDVQEKGTIIPNPIMPDLPYWEEGSHDKTIITASRLTGQKNLPMLIDAYINVSRRFPDYKLKIFGVGELREKLIDRVRELNLQDRVFFPGFSKDIHNEIKKSHLFVISSNYEGISNSMLEALAIGIPVISTDSPIGGAKMFIKDKENGILTRVGDTNQLSEAMIQILSNPKFAIKLSTEARKVREELHPTTISNRWIAYLREIYNSESK</sequence>
<dbReference type="EMBL" id="PQWM01000009">
    <property type="protein sequence ID" value="RDZ14688.1"/>
    <property type="molecule type" value="Genomic_DNA"/>
</dbReference>
<dbReference type="SUPFAM" id="SSF53756">
    <property type="entry name" value="UDP-Glycosyltransferase/glycogen phosphorylase"/>
    <property type="match status" value="1"/>
</dbReference>
<dbReference type="Gene3D" id="3.40.50.2000">
    <property type="entry name" value="Glycogen Phosphorylase B"/>
    <property type="match status" value="2"/>
</dbReference>
<evidence type="ECO:0000259" key="1">
    <source>
        <dbReference type="Pfam" id="PF00534"/>
    </source>
</evidence>
<dbReference type="InterPro" id="IPR001296">
    <property type="entry name" value="Glyco_trans_1"/>
</dbReference>
<gene>
    <name evidence="3" type="ORF">C3744_12400</name>
</gene>
<accession>A0A3D8X2F8</accession>
<dbReference type="Pfam" id="PF13439">
    <property type="entry name" value="Glyco_transf_4"/>
    <property type="match status" value="1"/>
</dbReference>
<evidence type="ECO:0000259" key="2">
    <source>
        <dbReference type="Pfam" id="PF13439"/>
    </source>
</evidence>
<dbReference type="GO" id="GO:0016757">
    <property type="term" value="F:glycosyltransferase activity"/>
    <property type="evidence" value="ECO:0007669"/>
    <property type="project" value="InterPro"/>
</dbReference>
<feature type="domain" description="Glycosyl transferase family 1" evidence="1">
    <location>
        <begin position="177"/>
        <end position="334"/>
    </location>
</feature>
<dbReference type="PANTHER" id="PTHR12526:SF630">
    <property type="entry name" value="GLYCOSYLTRANSFERASE"/>
    <property type="match status" value="1"/>
</dbReference>
<dbReference type="PANTHER" id="PTHR12526">
    <property type="entry name" value="GLYCOSYLTRANSFERASE"/>
    <property type="match status" value="1"/>
</dbReference>
<evidence type="ECO:0000313" key="4">
    <source>
        <dbReference type="Proteomes" id="UP000256519"/>
    </source>
</evidence>
<dbReference type="Pfam" id="PF00534">
    <property type="entry name" value="Glycos_transf_1"/>
    <property type="match status" value="1"/>
</dbReference>